<dbReference type="Pfam" id="PF00535">
    <property type="entry name" value="Glycos_transf_2"/>
    <property type="match status" value="1"/>
</dbReference>
<organism evidence="2 3">
    <name type="scientific">Ruminococcus albus (strain ATCC 27210 / DSM 20455 / JCM 14654 / NCDO 2250 / 7)</name>
    <dbReference type="NCBI Taxonomy" id="697329"/>
    <lineage>
        <taxon>Bacteria</taxon>
        <taxon>Bacillati</taxon>
        <taxon>Bacillota</taxon>
        <taxon>Clostridia</taxon>
        <taxon>Eubacteriales</taxon>
        <taxon>Oscillospiraceae</taxon>
        <taxon>Ruminococcus</taxon>
    </lineage>
</organism>
<dbReference type="PANTHER" id="PTHR22916">
    <property type="entry name" value="GLYCOSYLTRANSFERASE"/>
    <property type="match status" value="1"/>
</dbReference>
<evidence type="ECO:0000259" key="1">
    <source>
        <dbReference type="Pfam" id="PF00535"/>
    </source>
</evidence>
<dbReference type="EMBL" id="CP002405">
    <property type="protein sequence ID" value="ADU24282.1"/>
    <property type="molecule type" value="Genomic_DNA"/>
</dbReference>
<gene>
    <name evidence="2" type="ordered locus">Rumal_3858</name>
</gene>
<dbReference type="AlphaFoldDB" id="E6UKT6"/>
<dbReference type="InterPro" id="IPR029044">
    <property type="entry name" value="Nucleotide-diphossugar_trans"/>
</dbReference>
<sequence length="295" mass="34656">MKELFSVIITTCNRDVEILREAVESVIKQTYSNIEIIIVNDAPSNQYNIQIEKMVRSYQGAIQYYINERQMGANYSRNLGALKSSGMYLSFLDDDDYWENTRVSKIVEMFHKGYDIVYSDFIIFGKNKHRYSKRENPEYENALELMLSNNYLGGFSNVSFTKQCFIDSKMLDEEMPSYQDQDLFIRMIQIGRIGYIEEALSYYRINENSISLNSKKKLDGLLMLVSKYSLLYEKYPNALRIRLENELVYACKQGWKVNKSRIIDMLKHQESYFRIIYLVLLGTAKNIAVNILKLQ</sequence>
<reference evidence="3" key="1">
    <citation type="journal article" date="2011" name="J. Bacteriol.">
        <title>Complete genome of the cellulolytic ruminal bacterium Ruminococcus albus 7.</title>
        <authorList>
            <person name="Suen G."/>
            <person name="Stevenson D.M."/>
            <person name="Bruce D.C."/>
            <person name="Chertkov O."/>
            <person name="Copeland A."/>
            <person name="Cheng J.F."/>
            <person name="Detter C."/>
            <person name="Detter J.C."/>
            <person name="Goodwin L.A."/>
            <person name="Han C.S."/>
            <person name="Hauser L.J."/>
            <person name="Ivanova N.N."/>
            <person name="Kyrpides N.C."/>
            <person name="Land M.L."/>
            <person name="Lapidus A."/>
            <person name="Lucas S."/>
            <person name="Ovchinnikova G."/>
            <person name="Pitluck S."/>
            <person name="Tapia R."/>
            <person name="Woyke T."/>
            <person name="Boyum J."/>
            <person name="Mead D."/>
            <person name="Weimer P.J."/>
        </authorList>
    </citation>
    <scope>NUCLEOTIDE SEQUENCE [LARGE SCALE GENOMIC DNA]</scope>
    <source>
        <strain evidence="3">ATCC 27210 / DSM 20455 / JCM 14654 / NCDO 2250 / 7</strain>
        <plasmid evidence="3">pRUMAL02</plasmid>
    </source>
</reference>
<dbReference type="Gene3D" id="3.90.550.10">
    <property type="entry name" value="Spore Coat Polysaccharide Biosynthesis Protein SpsA, Chain A"/>
    <property type="match status" value="1"/>
</dbReference>
<dbReference type="InterPro" id="IPR001173">
    <property type="entry name" value="Glyco_trans_2-like"/>
</dbReference>
<dbReference type="PANTHER" id="PTHR22916:SF3">
    <property type="entry name" value="UDP-GLCNAC:BETAGAL BETA-1,3-N-ACETYLGLUCOSAMINYLTRANSFERASE-LIKE PROTEIN 1"/>
    <property type="match status" value="1"/>
</dbReference>
<dbReference type="SUPFAM" id="SSF53448">
    <property type="entry name" value="Nucleotide-diphospho-sugar transferases"/>
    <property type="match status" value="1"/>
</dbReference>
<feature type="domain" description="Glycosyltransferase 2-like" evidence="1">
    <location>
        <begin position="6"/>
        <end position="141"/>
    </location>
</feature>
<dbReference type="KEGG" id="ral:Rumal_3858"/>
<protein>
    <submittedName>
        <fullName evidence="2">Glycosyl transferase family 2</fullName>
    </submittedName>
</protein>
<name>E6UKT6_RUMA7</name>
<dbReference type="GO" id="GO:0016758">
    <property type="term" value="F:hexosyltransferase activity"/>
    <property type="evidence" value="ECO:0007669"/>
    <property type="project" value="UniProtKB-ARBA"/>
</dbReference>
<keyword evidence="2" id="KW-0808">Transferase</keyword>
<dbReference type="Proteomes" id="UP000006919">
    <property type="component" value="Plasmid pRUMAL02"/>
</dbReference>
<dbReference type="HOGENOM" id="CLU_025996_0_0_9"/>
<geneLocation type="plasmid" evidence="2 3">
    <name>pRUMAL02</name>
</geneLocation>
<dbReference type="RefSeq" id="WP_013483822.1">
    <property type="nucleotide sequence ID" value="NC_014825.1"/>
</dbReference>
<accession>E6UKT6</accession>
<keyword evidence="2" id="KW-0614">Plasmid</keyword>
<dbReference type="OrthoDB" id="1640114at2"/>
<evidence type="ECO:0000313" key="3">
    <source>
        <dbReference type="Proteomes" id="UP000006919"/>
    </source>
</evidence>
<evidence type="ECO:0000313" key="2">
    <source>
        <dbReference type="EMBL" id="ADU24282.1"/>
    </source>
</evidence>
<proteinExistence type="predicted"/>